<evidence type="ECO:0000256" key="4">
    <source>
        <dbReference type="ARBA" id="ARBA00022741"/>
    </source>
</evidence>
<evidence type="ECO:0000256" key="1">
    <source>
        <dbReference type="ARBA" id="ARBA00004236"/>
    </source>
</evidence>
<evidence type="ECO:0000256" key="7">
    <source>
        <dbReference type="ARBA" id="ARBA00023136"/>
    </source>
</evidence>
<keyword evidence="7 8" id="KW-0472">Membrane</keyword>
<evidence type="ECO:0000313" key="10">
    <source>
        <dbReference type="EMBL" id="MFI1715691.1"/>
    </source>
</evidence>
<keyword evidence="2" id="KW-1003">Cell membrane</keyword>
<keyword evidence="6" id="KW-0051">Antiviral defense</keyword>
<protein>
    <submittedName>
        <fullName evidence="10">Pycsar system effector family protein</fullName>
    </submittedName>
</protein>
<keyword evidence="11" id="KW-1185">Reference proteome</keyword>
<comment type="subcellular location">
    <subcellularLocation>
        <location evidence="1">Cell membrane</location>
    </subcellularLocation>
</comment>
<feature type="domain" description="Pycsar effector protein" evidence="9">
    <location>
        <begin position="58"/>
        <end position="211"/>
    </location>
</feature>
<dbReference type="InterPro" id="IPR043760">
    <property type="entry name" value="PycTM_dom"/>
</dbReference>
<gene>
    <name evidence="10" type="ORF">ACH407_19220</name>
</gene>
<proteinExistence type="predicted"/>
<dbReference type="RefSeq" id="WP_398710416.1">
    <property type="nucleotide sequence ID" value="NZ_JBIRUI010000008.1"/>
</dbReference>
<feature type="transmembrane region" description="Helical" evidence="8">
    <location>
        <begin position="195"/>
        <end position="215"/>
    </location>
</feature>
<organism evidence="10 11">
    <name type="scientific">Streptomyces litmocidini</name>
    <dbReference type="NCBI Taxonomy" id="67318"/>
    <lineage>
        <taxon>Bacteria</taxon>
        <taxon>Bacillati</taxon>
        <taxon>Actinomycetota</taxon>
        <taxon>Actinomycetes</taxon>
        <taxon>Kitasatosporales</taxon>
        <taxon>Streptomycetaceae</taxon>
        <taxon>Streptomyces</taxon>
    </lineage>
</organism>
<sequence length="216" mass="23063">MNSRQPSRKTYAHIDTRLPQLILRGLGIPGCIVSAAVEDDCVTETSSIPGDEPPNPDHAWKALGLVIDWIKHAETKAGATLAATGVTGGVLYNLVKDADTPSTWLIASAALCGLTVLAAGLCAGLVLWPRLRMKEDPTSLLYFHHIARGHSASSTYATSLVALTKDMEALVTEIASQSWANSKVAHDKYMWGGRAIRLLLIALVLLSVTAGLRVID</sequence>
<reference evidence="10 11" key="1">
    <citation type="submission" date="2024-10" db="EMBL/GenBank/DDBJ databases">
        <title>The Natural Products Discovery Center: Release of the First 8490 Sequenced Strains for Exploring Actinobacteria Biosynthetic Diversity.</title>
        <authorList>
            <person name="Kalkreuter E."/>
            <person name="Kautsar S.A."/>
            <person name="Yang D."/>
            <person name="Bader C.D."/>
            <person name="Teijaro C.N."/>
            <person name="Fluegel L."/>
            <person name="Davis C.M."/>
            <person name="Simpson J.R."/>
            <person name="Lauterbach L."/>
            <person name="Steele A.D."/>
            <person name="Gui C."/>
            <person name="Meng S."/>
            <person name="Li G."/>
            <person name="Viehrig K."/>
            <person name="Ye F."/>
            <person name="Su P."/>
            <person name="Kiefer A.F."/>
            <person name="Nichols A."/>
            <person name="Cepeda A.J."/>
            <person name="Yan W."/>
            <person name="Fan B."/>
            <person name="Jiang Y."/>
            <person name="Adhikari A."/>
            <person name="Zheng C.-J."/>
            <person name="Schuster L."/>
            <person name="Cowan T.M."/>
            <person name="Smanski M.J."/>
            <person name="Chevrette M.G."/>
            <person name="De Carvalho L.P.S."/>
            <person name="Shen B."/>
        </authorList>
    </citation>
    <scope>NUCLEOTIDE SEQUENCE [LARGE SCALE GENOMIC DNA]</scope>
    <source>
        <strain evidence="10 11">NPDC020602</strain>
    </source>
</reference>
<evidence type="ECO:0000256" key="3">
    <source>
        <dbReference type="ARBA" id="ARBA00022692"/>
    </source>
</evidence>
<dbReference type="Pfam" id="PF18967">
    <property type="entry name" value="PycTM"/>
    <property type="match status" value="1"/>
</dbReference>
<evidence type="ECO:0000256" key="8">
    <source>
        <dbReference type="SAM" id="Phobius"/>
    </source>
</evidence>
<evidence type="ECO:0000256" key="6">
    <source>
        <dbReference type="ARBA" id="ARBA00023118"/>
    </source>
</evidence>
<evidence type="ECO:0000256" key="5">
    <source>
        <dbReference type="ARBA" id="ARBA00022989"/>
    </source>
</evidence>
<keyword evidence="5 8" id="KW-1133">Transmembrane helix</keyword>
<evidence type="ECO:0000256" key="2">
    <source>
        <dbReference type="ARBA" id="ARBA00022475"/>
    </source>
</evidence>
<comment type="caution">
    <text evidence="10">The sequence shown here is derived from an EMBL/GenBank/DDBJ whole genome shotgun (WGS) entry which is preliminary data.</text>
</comment>
<dbReference type="EMBL" id="JBIRUI010000008">
    <property type="protein sequence ID" value="MFI1715691.1"/>
    <property type="molecule type" value="Genomic_DNA"/>
</dbReference>
<name>A0ABW7UD31_9ACTN</name>
<evidence type="ECO:0000259" key="9">
    <source>
        <dbReference type="Pfam" id="PF18967"/>
    </source>
</evidence>
<evidence type="ECO:0000313" key="11">
    <source>
        <dbReference type="Proteomes" id="UP001611339"/>
    </source>
</evidence>
<accession>A0ABW7UD31</accession>
<keyword evidence="4" id="KW-0547">Nucleotide-binding</keyword>
<dbReference type="Proteomes" id="UP001611339">
    <property type="component" value="Unassembled WGS sequence"/>
</dbReference>
<keyword evidence="3 8" id="KW-0812">Transmembrane</keyword>
<feature type="transmembrane region" description="Helical" evidence="8">
    <location>
        <begin position="104"/>
        <end position="128"/>
    </location>
</feature>